<feature type="coiled-coil region" evidence="1">
    <location>
        <begin position="395"/>
        <end position="429"/>
    </location>
</feature>
<organism evidence="3 4">
    <name type="scientific">Zalerion maritima</name>
    <dbReference type="NCBI Taxonomy" id="339359"/>
    <lineage>
        <taxon>Eukaryota</taxon>
        <taxon>Fungi</taxon>
        <taxon>Dikarya</taxon>
        <taxon>Ascomycota</taxon>
        <taxon>Pezizomycotina</taxon>
        <taxon>Sordariomycetes</taxon>
        <taxon>Lulworthiomycetidae</taxon>
        <taxon>Lulworthiales</taxon>
        <taxon>Lulworthiaceae</taxon>
        <taxon>Zalerion</taxon>
    </lineage>
</organism>
<feature type="compositionally biased region" description="Basic and acidic residues" evidence="2">
    <location>
        <begin position="530"/>
        <end position="579"/>
    </location>
</feature>
<reference evidence="3" key="1">
    <citation type="submission" date="2022-07" db="EMBL/GenBank/DDBJ databases">
        <title>Draft genome sequence of Zalerion maritima ATCC 34329, a (micro)plastics degrading marine fungus.</title>
        <authorList>
            <person name="Paco A."/>
            <person name="Goncalves M.F.M."/>
            <person name="Rocha-Santos T.A.P."/>
            <person name="Alves A."/>
        </authorList>
    </citation>
    <scope>NUCLEOTIDE SEQUENCE</scope>
    <source>
        <strain evidence="3">ATCC 34329</strain>
    </source>
</reference>
<evidence type="ECO:0000256" key="1">
    <source>
        <dbReference type="SAM" id="Coils"/>
    </source>
</evidence>
<dbReference type="Proteomes" id="UP001201980">
    <property type="component" value="Unassembled WGS sequence"/>
</dbReference>
<feature type="region of interest" description="Disordered" evidence="2">
    <location>
        <begin position="525"/>
        <end position="579"/>
    </location>
</feature>
<evidence type="ECO:0000313" key="4">
    <source>
        <dbReference type="Proteomes" id="UP001201980"/>
    </source>
</evidence>
<feature type="coiled-coil region" evidence="1">
    <location>
        <begin position="465"/>
        <end position="499"/>
    </location>
</feature>
<gene>
    <name evidence="3" type="ORF">MKZ38_001146</name>
</gene>
<comment type="caution">
    <text evidence="3">The sequence shown here is derived from an EMBL/GenBank/DDBJ whole genome shotgun (WGS) entry which is preliminary data.</text>
</comment>
<dbReference type="AlphaFoldDB" id="A0AAD5RS29"/>
<name>A0AAD5RS29_9PEZI</name>
<dbReference type="EMBL" id="JAKWBI020000129">
    <property type="protein sequence ID" value="KAJ2901956.1"/>
    <property type="molecule type" value="Genomic_DNA"/>
</dbReference>
<keyword evidence="4" id="KW-1185">Reference proteome</keyword>
<proteinExistence type="predicted"/>
<sequence length="579" mass="65213">MHRNRGFIAGNDFAIPYVSNHSRIHDSNRGLLNFANCSYLSTSGRSPTLEDLKRHAQSLCILISQLSLTTKPTSITRAKGVIGDFDQNDAYDWLHDLSQPYSNPDKTHQAPLNSLLNEAKTHHETMGTEYHCPLVEMKPHVRKVGHARMPYASHHNLVMHANACLEFLDHEYGATGGMLSIIPTDQDHDTEDLAAAKNTLLGQWLRYTQHLVGRMHELEIAYGNALEALGGEATVPARMNAHQGPDGVTGGRAIVHGQDKWILANAGPDVLSYIHRQLDRAEAQIEQKEAIWRNSGVMGSRMWMEERGGETYAKGIVPVNISTRYYRLRGEAGKGTPIFVLPAWEHHPAVEHTRELEKRPTVVSVVTPQWPERVSELMKRNQERLKKATDTEMEMEDVSRLLTAAQSDITLLQQELERERARSEYAEAQLGEITSKEGGGETIGVGGAASGRNMPRNPLPLKLDNANMRSQIEGLQKRETDYRQEIKGLQGRISELEATVKIGALSLADEERRQYEENVTMFQNARKGRERSMSRKRPEGTAEVAARERREEQAKKEKEMSERSKEKLRAREDIDMFGA</sequence>
<evidence type="ECO:0000256" key="2">
    <source>
        <dbReference type="SAM" id="MobiDB-lite"/>
    </source>
</evidence>
<accession>A0AAD5RS29</accession>
<keyword evidence="1" id="KW-0175">Coiled coil</keyword>
<protein>
    <submittedName>
        <fullName evidence="3">Uncharacterized protein</fullName>
    </submittedName>
</protein>
<evidence type="ECO:0000313" key="3">
    <source>
        <dbReference type="EMBL" id="KAJ2901956.1"/>
    </source>
</evidence>